<dbReference type="STRING" id="1415166.NONO_c64640"/>
<protein>
    <submittedName>
        <fullName evidence="2">Putative membrane protein</fullName>
    </submittedName>
</protein>
<keyword evidence="1" id="KW-0812">Transmembrane</keyword>
<keyword evidence="1" id="KW-0472">Membrane</keyword>
<feature type="transmembrane region" description="Helical" evidence="1">
    <location>
        <begin position="18"/>
        <end position="40"/>
    </location>
</feature>
<dbReference type="Proteomes" id="UP000019150">
    <property type="component" value="Chromosome"/>
</dbReference>
<dbReference type="RefSeq" id="WP_025352555.1">
    <property type="nucleotide sequence ID" value="NZ_CP006850.1"/>
</dbReference>
<sequence length="144" mass="14894">MTAAVPDRAAGEPGGSRYAWPVIGGLLAAVLVFDGLLSVILEVLYLPLYIGATPFPIAALVAAVVNVLLVMGMRAVATRPAATALPVIGWLFGFLICSTTGPGGDVLLTDSWTSPLLLACGIVPVGLYLFWESFLRPKNPAAGT</sequence>
<dbReference type="KEGG" id="nno:NONO_c64640"/>
<dbReference type="EMBL" id="CP006850">
    <property type="protein sequence ID" value="AHH21234.1"/>
    <property type="molecule type" value="Genomic_DNA"/>
</dbReference>
<feature type="transmembrane region" description="Helical" evidence="1">
    <location>
        <begin position="81"/>
        <end position="101"/>
    </location>
</feature>
<keyword evidence="1" id="KW-1133">Transmembrane helix</keyword>
<dbReference type="AlphaFoldDB" id="W5TPZ7"/>
<keyword evidence="3" id="KW-1185">Reference proteome</keyword>
<dbReference type="PATRIC" id="fig|1415166.3.peg.6643"/>
<accession>W5TPZ7</accession>
<name>W5TPZ7_9NOCA</name>
<dbReference type="HOGENOM" id="CLU_144608_0_0_11"/>
<feature type="transmembrane region" description="Helical" evidence="1">
    <location>
        <begin position="46"/>
        <end position="69"/>
    </location>
</feature>
<evidence type="ECO:0000313" key="2">
    <source>
        <dbReference type="EMBL" id="AHH21234.1"/>
    </source>
</evidence>
<gene>
    <name evidence="2" type="ORF">NONO_c64640</name>
</gene>
<reference evidence="2 3" key="1">
    <citation type="journal article" date="2014" name="Appl. Environ. Microbiol.">
        <title>Insights into the Microbial Degradation of Rubber and Gutta-Percha by Analysis of the Complete Genome of Nocardia nova SH22a.</title>
        <authorList>
            <person name="Luo Q."/>
            <person name="Hiessl S."/>
            <person name="Poehlein A."/>
            <person name="Daniel R."/>
            <person name="Steinbuchel A."/>
        </authorList>
    </citation>
    <scope>NUCLEOTIDE SEQUENCE [LARGE SCALE GENOMIC DNA]</scope>
    <source>
        <strain evidence="2">SH22a</strain>
    </source>
</reference>
<dbReference type="OrthoDB" id="3699727at2"/>
<feature type="transmembrane region" description="Helical" evidence="1">
    <location>
        <begin position="113"/>
        <end position="131"/>
    </location>
</feature>
<dbReference type="eggNOG" id="ENOG503330Y">
    <property type="taxonomic scope" value="Bacteria"/>
</dbReference>
<evidence type="ECO:0000313" key="3">
    <source>
        <dbReference type="Proteomes" id="UP000019150"/>
    </source>
</evidence>
<evidence type="ECO:0000256" key="1">
    <source>
        <dbReference type="SAM" id="Phobius"/>
    </source>
</evidence>
<proteinExistence type="predicted"/>
<organism evidence="2 3">
    <name type="scientific">Nocardia nova SH22a</name>
    <dbReference type="NCBI Taxonomy" id="1415166"/>
    <lineage>
        <taxon>Bacteria</taxon>
        <taxon>Bacillati</taxon>
        <taxon>Actinomycetota</taxon>
        <taxon>Actinomycetes</taxon>
        <taxon>Mycobacteriales</taxon>
        <taxon>Nocardiaceae</taxon>
        <taxon>Nocardia</taxon>
    </lineage>
</organism>